<feature type="region of interest" description="Disordered" evidence="1">
    <location>
        <begin position="76"/>
        <end position="96"/>
    </location>
</feature>
<organism evidence="2">
    <name type="scientific">Anopheles sinensis</name>
    <name type="common">Mosquito</name>
    <dbReference type="NCBI Taxonomy" id="74873"/>
    <lineage>
        <taxon>Eukaryota</taxon>
        <taxon>Metazoa</taxon>
        <taxon>Ecdysozoa</taxon>
        <taxon>Arthropoda</taxon>
        <taxon>Hexapoda</taxon>
        <taxon>Insecta</taxon>
        <taxon>Pterygota</taxon>
        <taxon>Neoptera</taxon>
        <taxon>Endopterygota</taxon>
        <taxon>Diptera</taxon>
        <taxon>Nematocera</taxon>
        <taxon>Culicoidea</taxon>
        <taxon>Culicidae</taxon>
        <taxon>Anophelinae</taxon>
        <taxon>Anopheles</taxon>
    </lineage>
</organism>
<proteinExistence type="predicted"/>
<keyword evidence="4" id="KW-1185">Reference proteome</keyword>
<name>A0A084WJH0_ANOSI</name>
<reference evidence="2 4" key="1">
    <citation type="journal article" date="2014" name="BMC Genomics">
        <title>Genome sequence of Anopheles sinensis provides insight into genetics basis of mosquito competence for malaria parasites.</title>
        <authorList>
            <person name="Zhou D."/>
            <person name="Zhang D."/>
            <person name="Ding G."/>
            <person name="Shi L."/>
            <person name="Hou Q."/>
            <person name="Ye Y."/>
            <person name="Xu Y."/>
            <person name="Zhou H."/>
            <person name="Xiong C."/>
            <person name="Li S."/>
            <person name="Yu J."/>
            <person name="Hong S."/>
            <person name="Yu X."/>
            <person name="Zou P."/>
            <person name="Chen C."/>
            <person name="Chang X."/>
            <person name="Wang W."/>
            <person name="Lv Y."/>
            <person name="Sun Y."/>
            <person name="Ma L."/>
            <person name="Shen B."/>
            <person name="Zhu C."/>
        </authorList>
    </citation>
    <scope>NUCLEOTIDE SEQUENCE [LARGE SCALE GENOMIC DNA]</scope>
</reference>
<reference evidence="3" key="2">
    <citation type="submission" date="2020-05" db="UniProtKB">
        <authorList>
            <consortium name="EnsemblMetazoa"/>
        </authorList>
    </citation>
    <scope>IDENTIFICATION</scope>
</reference>
<accession>A0A084WJH0</accession>
<feature type="region of interest" description="Disordered" evidence="1">
    <location>
        <begin position="1"/>
        <end position="22"/>
    </location>
</feature>
<dbReference type="EMBL" id="KE525348">
    <property type="protein sequence ID" value="KFB50364.1"/>
    <property type="molecule type" value="Genomic_DNA"/>
</dbReference>
<evidence type="ECO:0000313" key="2">
    <source>
        <dbReference type="EMBL" id="KFB50364.1"/>
    </source>
</evidence>
<gene>
    <name evidence="2" type="ORF">ZHAS_00018636</name>
</gene>
<dbReference type="EnsemblMetazoa" id="ASIC018636-RA">
    <property type="protein sequence ID" value="ASIC018636-PA"/>
    <property type="gene ID" value="ASIC018636"/>
</dbReference>
<evidence type="ECO:0000313" key="3">
    <source>
        <dbReference type="EnsemblMetazoa" id="ASIC018636-PA"/>
    </source>
</evidence>
<dbReference type="AlphaFoldDB" id="A0A084WJH0"/>
<dbReference type="EMBL" id="ATLV01024032">
    <property type="status" value="NOT_ANNOTATED_CDS"/>
    <property type="molecule type" value="Genomic_DNA"/>
</dbReference>
<evidence type="ECO:0000313" key="4">
    <source>
        <dbReference type="Proteomes" id="UP000030765"/>
    </source>
</evidence>
<sequence length="96" mass="10229">MHAWKPVPLAKPCRSGEPTRGTLRGSVMFTPCPHATTCASTDSSDLGRTNSVRKPEHLANQVCVILEPYRSVSLSRASLGRLGGPSTRLGNGAKEN</sequence>
<evidence type="ECO:0000256" key="1">
    <source>
        <dbReference type="SAM" id="MobiDB-lite"/>
    </source>
</evidence>
<dbReference type="VEuPathDB" id="VectorBase:ASIC018636"/>
<dbReference type="Proteomes" id="UP000030765">
    <property type="component" value="Unassembled WGS sequence"/>
</dbReference>
<protein>
    <submittedName>
        <fullName evidence="2 3">Uncharacterized protein</fullName>
    </submittedName>
</protein>